<keyword evidence="2" id="KW-1185">Reference proteome</keyword>
<name>A0ABN8LFV4_9CNID</name>
<protein>
    <submittedName>
        <fullName evidence="1">Uncharacterized protein</fullName>
    </submittedName>
</protein>
<organism evidence="1 2">
    <name type="scientific">Porites evermanni</name>
    <dbReference type="NCBI Taxonomy" id="104178"/>
    <lineage>
        <taxon>Eukaryota</taxon>
        <taxon>Metazoa</taxon>
        <taxon>Cnidaria</taxon>
        <taxon>Anthozoa</taxon>
        <taxon>Hexacorallia</taxon>
        <taxon>Scleractinia</taxon>
        <taxon>Fungiina</taxon>
        <taxon>Poritidae</taxon>
        <taxon>Porites</taxon>
    </lineage>
</organism>
<gene>
    <name evidence="1" type="ORF">PEVE_00022451</name>
</gene>
<proteinExistence type="predicted"/>
<evidence type="ECO:0000313" key="1">
    <source>
        <dbReference type="EMBL" id="CAH3013826.1"/>
    </source>
</evidence>
<evidence type="ECO:0000313" key="2">
    <source>
        <dbReference type="Proteomes" id="UP001159427"/>
    </source>
</evidence>
<dbReference type="EMBL" id="CALNXI010000003">
    <property type="protein sequence ID" value="CAH3013826.1"/>
    <property type="molecule type" value="Genomic_DNA"/>
</dbReference>
<comment type="caution">
    <text evidence="1">The sequence shown here is derived from an EMBL/GenBank/DDBJ whole genome shotgun (WGS) entry which is preliminary data.</text>
</comment>
<sequence length="65" mass="7526">MVHHINPFKVRLAAVRKRGDFGGTSLERQTSFLHCEHCTMHGVTFRMPRWASLRDFDELLPFAGL</sequence>
<reference evidence="1 2" key="1">
    <citation type="submission" date="2022-05" db="EMBL/GenBank/DDBJ databases">
        <authorList>
            <consortium name="Genoscope - CEA"/>
            <person name="William W."/>
        </authorList>
    </citation>
    <scope>NUCLEOTIDE SEQUENCE [LARGE SCALE GENOMIC DNA]</scope>
</reference>
<dbReference type="Proteomes" id="UP001159427">
    <property type="component" value="Unassembled WGS sequence"/>
</dbReference>
<accession>A0ABN8LFV4</accession>